<gene>
    <name evidence="1" type="ORF">DPMN_041348</name>
</gene>
<dbReference type="AlphaFoldDB" id="A0A9D4CX25"/>
<accession>A0A9D4CX25</accession>
<dbReference type="EMBL" id="JAIWYP010000011">
    <property type="protein sequence ID" value="KAH3734897.1"/>
    <property type="molecule type" value="Genomic_DNA"/>
</dbReference>
<proteinExistence type="predicted"/>
<reference evidence="1" key="2">
    <citation type="submission" date="2020-11" db="EMBL/GenBank/DDBJ databases">
        <authorList>
            <person name="McCartney M.A."/>
            <person name="Auch B."/>
            <person name="Kono T."/>
            <person name="Mallez S."/>
            <person name="Becker A."/>
            <person name="Gohl D.M."/>
            <person name="Silverstein K.A.T."/>
            <person name="Koren S."/>
            <person name="Bechman K.B."/>
            <person name="Herman A."/>
            <person name="Abrahante J.E."/>
            <person name="Garbe J."/>
        </authorList>
    </citation>
    <scope>NUCLEOTIDE SEQUENCE</scope>
    <source>
        <strain evidence="1">Duluth1</strain>
        <tissue evidence="1">Whole animal</tissue>
    </source>
</reference>
<reference evidence="1" key="1">
    <citation type="journal article" date="2019" name="bioRxiv">
        <title>The Genome of the Zebra Mussel, Dreissena polymorpha: A Resource for Invasive Species Research.</title>
        <authorList>
            <person name="McCartney M.A."/>
            <person name="Auch B."/>
            <person name="Kono T."/>
            <person name="Mallez S."/>
            <person name="Zhang Y."/>
            <person name="Obille A."/>
            <person name="Becker A."/>
            <person name="Abrahante J.E."/>
            <person name="Garbe J."/>
            <person name="Badalamenti J.P."/>
            <person name="Herman A."/>
            <person name="Mangelson H."/>
            <person name="Liachko I."/>
            <person name="Sullivan S."/>
            <person name="Sone E.D."/>
            <person name="Koren S."/>
            <person name="Silverstein K.A.T."/>
            <person name="Beckman K.B."/>
            <person name="Gohl D.M."/>
        </authorList>
    </citation>
    <scope>NUCLEOTIDE SEQUENCE</scope>
    <source>
        <strain evidence="1">Duluth1</strain>
        <tissue evidence="1">Whole animal</tissue>
    </source>
</reference>
<comment type="caution">
    <text evidence="1">The sequence shown here is derived from an EMBL/GenBank/DDBJ whole genome shotgun (WGS) entry which is preliminary data.</text>
</comment>
<sequence length="69" mass="7970">MYVISGIYLGRERRKNKQEITDAFRAQIDDKFAALNMLDCDIDTITNPIKKVCLSSAEHILGRERNKNK</sequence>
<evidence type="ECO:0000313" key="1">
    <source>
        <dbReference type="EMBL" id="KAH3734897.1"/>
    </source>
</evidence>
<organism evidence="1 2">
    <name type="scientific">Dreissena polymorpha</name>
    <name type="common">Zebra mussel</name>
    <name type="synonym">Mytilus polymorpha</name>
    <dbReference type="NCBI Taxonomy" id="45954"/>
    <lineage>
        <taxon>Eukaryota</taxon>
        <taxon>Metazoa</taxon>
        <taxon>Spiralia</taxon>
        <taxon>Lophotrochozoa</taxon>
        <taxon>Mollusca</taxon>
        <taxon>Bivalvia</taxon>
        <taxon>Autobranchia</taxon>
        <taxon>Heteroconchia</taxon>
        <taxon>Euheterodonta</taxon>
        <taxon>Imparidentia</taxon>
        <taxon>Neoheterodontei</taxon>
        <taxon>Myida</taxon>
        <taxon>Dreissenoidea</taxon>
        <taxon>Dreissenidae</taxon>
        <taxon>Dreissena</taxon>
    </lineage>
</organism>
<dbReference type="Proteomes" id="UP000828390">
    <property type="component" value="Unassembled WGS sequence"/>
</dbReference>
<evidence type="ECO:0000313" key="2">
    <source>
        <dbReference type="Proteomes" id="UP000828390"/>
    </source>
</evidence>
<name>A0A9D4CX25_DREPO</name>
<protein>
    <submittedName>
        <fullName evidence="1">Uncharacterized protein</fullName>
    </submittedName>
</protein>
<keyword evidence="2" id="KW-1185">Reference proteome</keyword>